<dbReference type="InterPro" id="IPR052350">
    <property type="entry name" value="Metallo-dep_Lactonases"/>
</dbReference>
<dbReference type="Proteomes" id="UP001321249">
    <property type="component" value="Unassembled WGS sequence"/>
</dbReference>
<proteinExistence type="inferred from homology"/>
<evidence type="ECO:0000313" key="6">
    <source>
        <dbReference type="Proteomes" id="UP001321249"/>
    </source>
</evidence>
<organism evidence="4 5">
    <name type="scientific">Candidatus Lucifugimonas marina</name>
    <dbReference type="NCBI Taxonomy" id="3038979"/>
    <lineage>
        <taxon>Bacteria</taxon>
        <taxon>Bacillati</taxon>
        <taxon>Chloroflexota</taxon>
        <taxon>Dehalococcoidia</taxon>
        <taxon>SAR202 cluster</taxon>
        <taxon>Candidatus Lucifugimonadales</taxon>
        <taxon>Candidatus Lucifugimonadaceae</taxon>
        <taxon>Candidatus Lucifugimonas</taxon>
    </lineage>
</organism>
<gene>
    <name evidence="3" type="ORF">GKO46_05800</name>
    <name evidence="4" type="ORF">GKO48_14045</name>
</gene>
<evidence type="ECO:0000259" key="2">
    <source>
        <dbReference type="Pfam" id="PF04909"/>
    </source>
</evidence>
<accession>A0AAJ5ZIS3</accession>
<evidence type="ECO:0000313" key="5">
    <source>
        <dbReference type="Proteomes" id="UP001219901"/>
    </source>
</evidence>
<dbReference type="GO" id="GO:0016787">
    <property type="term" value="F:hydrolase activity"/>
    <property type="evidence" value="ECO:0007669"/>
    <property type="project" value="InterPro"/>
</dbReference>
<dbReference type="Pfam" id="PF04909">
    <property type="entry name" value="Amidohydro_2"/>
    <property type="match status" value="1"/>
</dbReference>
<keyword evidence="5" id="KW-1185">Reference proteome</keyword>
<evidence type="ECO:0000256" key="1">
    <source>
        <dbReference type="ARBA" id="ARBA00038310"/>
    </source>
</evidence>
<dbReference type="PANTHER" id="PTHR43569:SF1">
    <property type="entry name" value="BLL3371 PROTEIN"/>
    <property type="match status" value="1"/>
</dbReference>
<dbReference type="InterPro" id="IPR032466">
    <property type="entry name" value="Metal_Hydrolase"/>
</dbReference>
<evidence type="ECO:0000313" key="3">
    <source>
        <dbReference type="EMBL" id="MDG0866588.1"/>
    </source>
</evidence>
<dbReference type="RefSeq" id="WP_342824134.1">
    <property type="nucleotide sequence ID" value="NZ_CP046146.1"/>
</dbReference>
<dbReference type="Gene3D" id="3.20.20.140">
    <property type="entry name" value="Metal-dependent hydrolases"/>
    <property type="match status" value="1"/>
</dbReference>
<dbReference type="EMBL" id="WMBE01000002">
    <property type="protein sequence ID" value="MDG0866588.1"/>
    <property type="molecule type" value="Genomic_DNA"/>
</dbReference>
<comment type="similarity">
    <text evidence="1">Belongs to the metallo-dependent hydrolases superfamily.</text>
</comment>
<dbReference type="SUPFAM" id="SSF51556">
    <property type="entry name" value="Metallo-dependent hydrolases"/>
    <property type="match status" value="1"/>
</dbReference>
<dbReference type="AlphaFoldDB" id="A0AAJ5ZIS3"/>
<reference evidence="5" key="3">
    <citation type="submission" date="2023-06" db="EMBL/GenBank/DDBJ databases">
        <title>Pangenomics reveal diversification of enzyme families and niche specialization in globally abundant SAR202 bacteria.</title>
        <authorList>
            <person name="Saw J.H.W."/>
        </authorList>
    </citation>
    <scope>NUCLEOTIDE SEQUENCE [LARGE SCALE GENOMIC DNA]</scope>
    <source>
        <strain evidence="5">JH1073</strain>
    </source>
</reference>
<feature type="domain" description="Amidohydrolase-related" evidence="2">
    <location>
        <begin position="7"/>
        <end position="302"/>
    </location>
</feature>
<reference evidence="5 6" key="1">
    <citation type="submission" date="2019-11" db="EMBL/GenBank/DDBJ databases">
        <authorList>
            <person name="Cho J.-C."/>
        </authorList>
    </citation>
    <scope>NUCLEOTIDE SEQUENCE [LARGE SCALE GENOMIC DNA]</scope>
    <source>
        <strain evidence="4 5">JH1073</strain>
        <strain evidence="3 6">JH702</strain>
    </source>
</reference>
<dbReference type="Proteomes" id="UP001219901">
    <property type="component" value="Chromosome"/>
</dbReference>
<dbReference type="PANTHER" id="PTHR43569">
    <property type="entry name" value="AMIDOHYDROLASE"/>
    <property type="match status" value="1"/>
</dbReference>
<dbReference type="EMBL" id="CP046147">
    <property type="protein sequence ID" value="WFG40676.1"/>
    <property type="molecule type" value="Genomic_DNA"/>
</dbReference>
<name>A0AAJ5ZIS3_9CHLR</name>
<reference evidence="4" key="2">
    <citation type="journal article" date="2023" name="Nat. Commun.">
        <title>Cultivation of marine bacteria of the SAR202 clade.</title>
        <authorList>
            <person name="Lim Y."/>
            <person name="Seo J.H."/>
            <person name="Giovannoni S.J."/>
            <person name="Kang I."/>
            <person name="Cho J.C."/>
        </authorList>
    </citation>
    <scope>NUCLEOTIDE SEQUENCE</scope>
    <source>
        <strain evidence="4">JH1073</strain>
    </source>
</reference>
<evidence type="ECO:0000313" key="4">
    <source>
        <dbReference type="EMBL" id="WFG40676.1"/>
    </source>
</evidence>
<dbReference type="InterPro" id="IPR006680">
    <property type="entry name" value="Amidohydro-rel"/>
</dbReference>
<sequence>MTVPPFIDTHHHLWDLENNPYPWLTEPIDHFVGDYSAIRKSWLIGDLHEGAKDIPLVKSVHVQAEWDHNADPVGETAWLQSVADDPNSKGMPHAIIGFANLSDPNVEATLERHAQHANWRGIRHMLNWSDDKPNFRFAETGRLMSDAQWREGFKLLGKFDGSFDLQVWPWQLEEAAKLGNDIPEVPMILNHTAMPIGRSPGELREWRKGLEALGTAPNISAKISALGMLDQTWTAESIWPFVLDTIDILGVDRCMFASNFPVDSLFSDYATVWNAYDEITSDFTEEERTKLFRTNAEKYYRI</sequence>
<protein>
    <submittedName>
        <fullName evidence="4">Amidohydrolase family protein</fullName>
    </submittedName>
</protein>